<dbReference type="AlphaFoldDB" id="A0A8D8M5I6"/>
<feature type="domain" description="MYND-type" evidence="12">
    <location>
        <begin position="283"/>
        <end position="323"/>
    </location>
</feature>
<dbReference type="GO" id="GO:0008757">
    <property type="term" value="F:S-adenosylmethionine-dependent methyltransferase activity"/>
    <property type="evidence" value="ECO:0007669"/>
    <property type="project" value="UniProtKB-ARBA"/>
</dbReference>
<dbReference type="GO" id="GO:0005634">
    <property type="term" value="C:nucleus"/>
    <property type="evidence" value="ECO:0007669"/>
    <property type="project" value="TreeGrafter"/>
</dbReference>
<dbReference type="Gene3D" id="2.170.270.10">
    <property type="entry name" value="SET domain"/>
    <property type="match status" value="1"/>
</dbReference>
<evidence type="ECO:0000256" key="6">
    <source>
        <dbReference type="ARBA" id="ARBA00022833"/>
    </source>
</evidence>
<keyword evidence="1" id="KW-0489">Methyltransferase</keyword>
<dbReference type="Pfam" id="PF01753">
    <property type="entry name" value="zf-MYND"/>
    <property type="match status" value="1"/>
</dbReference>
<evidence type="ECO:0000256" key="8">
    <source>
        <dbReference type="ARBA" id="ARBA00093635"/>
    </source>
</evidence>
<dbReference type="SUPFAM" id="SSF144232">
    <property type="entry name" value="HIT/MYND zinc finger-like"/>
    <property type="match status" value="1"/>
</dbReference>
<dbReference type="Gene3D" id="6.10.140.2220">
    <property type="match status" value="1"/>
</dbReference>
<accession>A0A8D8M5I6</accession>
<evidence type="ECO:0000256" key="10">
    <source>
        <dbReference type="PROSITE-ProRule" id="PRU00134"/>
    </source>
</evidence>
<keyword evidence="3" id="KW-0949">S-adenosyl-L-methionine</keyword>
<evidence type="ECO:0000256" key="3">
    <source>
        <dbReference type="ARBA" id="ARBA00022691"/>
    </source>
</evidence>
<dbReference type="GO" id="GO:0032259">
    <property type="term" value="P:methylation"/>
    <property type="evidence" value="ECO:0007669"/>
    <property type="project" value="UniProtKB-KW"/>
</dbReference>
<dbReference type="InterPro" id="IPR044421">
    <property type="entry name" value="SMYD4_SET"/>
</dbReference>
<dbReference type="PROSITE" id="PS50865">
    <property type="entry name" value="ZF_MYND_2"/>
    <property type="match status" value="1"/>
</dbReference>
<dbReference type="SUPFAM" id="SSF82199">
    <property type="entry name" value="SET domain"/>
    <property type="match status" value="1"/>
</dbReference>
<protein>
    <recommendedName>
        <fullName evidence="8">Protein-lysine N-methyltransferase SMYD4</fullName>
    </recommendedName>
    <alternativeName>
        <fullName evidence="9">SET and MYND domain-containing protein 4</fullName>
    </alternativeName>
</protein>
<dbReference type="EMBL" id="HBUF01049526">
    <property type="protein sequence ID" value="CAG6621178.1"/>
    <property type="molecule type" value="Transcribed_RNA"/>
</dbReference>
<dbReference type="InterPro" id="IPR052097">
    <property type="entry name" value="SET-MYND_domain_protein"/>
</dbReference>
<feature type="domain" description="SET" evidence="11">
    <location>
        <begin position="238"/>
        <end position="506"/>
    </location>
</feature>
<proteinExistence type="predicted"/>
<keyword evidence="4" id="KW-0479">Metal-binding</keyword>
<dbReference type="PROSITE" id="PS50280">
    <property type="entry name" value="SET"/>
    <property type="match status" value="1"/>
</dbReference>
<name>A0A8D8M5I6_9HEMI</name>
<dbReference type="CDD" id="cd10536">
    <property type="entry name" value="SET_SMYD4"/>
    <property type="match status" value="1"/>
</dbReference>
<dbReference type="PANTHER" id="PTHR46165">
    <property type="entry name" value="SET AND MYND DOMAIN-CONTAINING PROTEIN 4"/>
    <property type="match status" value="1"/>
</dbReference>
<dbReference type="Gene3D" id="1.10.220.160">
    <property type="match status" value="1"/>
</dbReference>
<evidence type="ECO:0000256" key="1">
    <source>
        <dbReference type="ARBA" id="ARBA00022603"/>
    </source>
</evidence>
<keyword evidence="5 10" id="KW-0863">Zinc-finger</keyword>
<dbReference type="PROSITE" id="PS01360">
    <property type="entry name" value="ZF_MYND_1"/>
    <property type="match status" value="1"/>
</dbReference>
<dbReference type="GO" id="GO:0008170">
    <property type="term" value="F:N-methyltransferase activity"/>
    <property type="evidence" value="ECO:0007669"/>
    <property type="project" value="UniProtKB-ARBA"/>
</dbReference>
<evidence type="ECO:0000259" key="12">
    <source>
        <dbReference type="PROSITE" id="PS50865"/>
    </source>
</evidence>
<evidence type="ECO:0000256" key="9">
    <source>
        <dbReference type="ARBA" id="ARBA00093680"/>
    </source>
</evidence>
<reference evidence="13" key="1">
    <citation type="submission" date="2021-05" db="EMBL/GenBank/DDBJ databases">
        <authorList>
            <person name="Alioto T."/>
            <person name="Alioto T."/>
            <person name="Gomez Garrido J."/>
        </authorList>
    </citation>
    <scope>NUCLEOTIDE SEQUENCE</scope>
</reference>
<dbReference type="EMBL" id="HBUF01049525">
    <property type="protein sequence ID" value="CAG6621177.1"/>
    <property type="molecule type" value="Transcribed_RNA"/>
</dbReference>
<evidence type="ECO:0000313" key="13">
    <source>
        <dbReference type="EMBL" id="CAG6621178.1"/>
    </source>
</evidence>
<sequence>MDVEKYRDLCNRKTIYSDKDGFFEEYLENMTEVVGEDWIDKEFSFLRSDQERIVNCYTNKALSEELQNICNNVQEVFREKSESIAFQRLQEAKKFEQSGNLITAMVLINQGLVRANKGSNVYIQILVMRINLSLRRKQYKDALVDTHLCLKEKIDSDEKLVLYRKMLECYVGLNDWNRVKLTMNVLIQLTTDDEERNKLQQRISQMPTEKGKKTKTTTNLIDVEDRHHETEKCAKVSDSLEVYKSTLAGRYMIAKEEIKTGETLLVEEPYASCLLPDKSGTNCQHCLKRLPLTPVPCDQCSSVVFCSIICQKAALSTYHRYECKFMDLLIGSGISVLSLMALRIITKNSLEYFKDFDQPKHPFQKIYSLEGHENRRSGKDYFHRTLTSLFLLFVLKKSGYFSQTENTSNKDSPGLTDSDILVARILLKSLQVLQFNAHEVYETVFKTKHHFPSAKINYVGVGIYPTVALFNHDCYPAVTRYFNGPNIIIKSLRPLKANEMVAENYGMVYNRKKMIDRQKILSARYWFQCQCQACIEDWPLTEALDAYPVKIRCSNQKCKKTIVTLKNLKTSTKQIENKKCPSCRTVSNITEIKQKISNLDEMFYRSIEQMNTSCFREAIESLKTYSNEMHELIEPPYKLVTLSHEALRNCWSLSGNNWIMPEKIDTKS</sequence>
<organism evidence="13">
    <name type="scientific">Cacopsylla melanoneura</name>
    <dbReference type="NCBI Taxonomy" id="428564"/>
    <lineage>
        <taxon>Eukaryota</taxon>
        <taxon>Metazoa</taxon>
        <taxon>Ecdysozoa</taxon>
        <taxon>Arthropoda</taxon>
        <taxon>Hexapoda</taxon>
        <taxon>Insecta</taxon>
        <taxon>Pterygota</taxon>
        <taxon>Neoptera</taxon>
        <taxon>Paraneoptera</taxon>
        <taxon>Hemiptera</taxon>
        <taxon>Sternorrhyncha</taxon>
        <taxon>Psylloidea</taxon>
        <taxon>Psyllidae</taxon>
        <taxon>Psyllinae</taxon>
        <taxon>Cacopsylla</taxon>
    </lineage>
</organism>
<evidence type="ECO:0000259" key="11">
    <source>
        <dbReference type="PROSITE" id="PS50280"/>
    </source>
</evidence>
<dbReference type="GO" id="GO:0005737">
    <property type="term" value="C:cytoplasm"/>
    <property type="evidence" value="ECO:0007669"/>
    <property type="project" value="TreeGrafter"/>
</dbReference>
<keyword evidence="6" id="KW-0862">Zinc</keyword>
<dbReference type="GO" id="GO:0008270">
    <property type="term" value="F:zinc ion binding"/>
    <property type="evidence" value="ECO:0007669"/>
    <property type="project" value="UniProtKB-KW"/>
</dbReference>
<evidence type="ECO:0000256" key="7">
    <source>
        <dbReference type="ARBA" id="ARBA00093423"/>
    </source>
</evidence>
<dbReference type="InterPro" id="IPR001214">
    <property type="entry name" value="SET_dom"/>
</dbReference>
<dbReference type="PANTHER" id="PTHR46165:SF5">
    <property type="entry name" value="RE32936P"/>
    <property type="match status" value="1"/>
</dbReference>
<dbReference type="GO" id="GO:0042051">
    <property type="term" value="P:compound eye photoreceptor development"/>
    <property type="evidence" value="ECO:0007669"/>
    <property type="project" value="TreeGrafter"/>
</dbReference>
<evidence type="ECO:0000256" key="5">
    <source>
        <dbReference type="ARBA" id="ARBA00022771"/>
    </source>
</evidence>
<comment type="function">
    <text evidence="7">Protein-lysine N-methyltransferase. Monomethylates PRMT5, modulating its transcriptional activity. May also act as a histone methyltransferase. Plays a critical role in cardiac development. Acts as a key epigenetic regulator of gene expression during cardiac development via its dual activities as a methyltransferase and negative regulator of HDAC1.</text>
</comment>
<evidence type="ECO:0000256" key="2">
    <source>
        <dbReference type="ARBA" id="ARBA00022679"/>
    </source>
</evidence>
<dbReference type="GO" id="GO:0008276">
    <property type="term" value="F:protein methyltransferase activity"/>
    <property type="evidence" value="ECO:0007669"/>
    <property type="project" value="UniProtKB-ARBA"/>
</dbReference>
<keyword evidence="2" id="KW-0808">Transferase</keyword>
<dbReference type="InterPro" id="IPR002893">
    <property type="entry name" value="Znf_MYND"/>
</dbReference>
<evidence type="ECO:0000256" key="4">
    <source>
        <dbReference type="ARBA" id="ARBA00022723"/>
    </source>
</evidence>
<dbReference type="InterPro" id="IPR046341">
    <property type="entry name" value="SET_dom_sf"/>
</dbReference>
<dbReference type="GO" id="GO:0042826">
    <property type="term" value="F:histone deacetylase binding"/>
    <property type="evidence" value="ECO:0007669"/>
    <property type="project" value="TreeGrafter"/>
</dbReference>